<dbReference type="EMBL" id="KV453843">
    <property type="protein sequence ID" value="ODV89522.1"/>
    <property type="molecule type" value="Genomic_DNA"/>
</dbReference>
<dbReference type="InterPro" id="IPR035370">
    <property type="entry name" value="Nrap_D5"/>
</dbReference>
<name>A0A1E4TCM5_9ASCO</name>
<evidence type="ECO:0000259" key="10">
    <source>
        <dbReference type="Pfam" id="PF17406"/>
    </source>
</evidence>
<dbReference type="InterPro" id="IPR035367">
    <property type="entry name" value="Nrap_D2"/>
</dbReference>
<dbReference type="Pfam" id="PF17403">
    <property type="entry name" value="Nrap_D2"/>
    <property type="match status" value="1"/>
</dbReference>
<evidence type="ECO:0000259" key="11">
    <source>
        <dbReference type="Pfam" id="PF17407"/>
    </source>
</evidence>
<dbReference type="InterPro" id="IPR035369">
    <property type="entry name" value="Nrap_D4"/>
</dbReference>
<dbReference type="Proteomes" id="UP000095023">
    <property type="component" value="Unassembled WGS sequence"/>
</dbReference>
<dbReference type="GO" id="GO:0003723">
    <property type="term" value="F:RNA binding"/>
    <property type="evidence" value="ECO:0007669"/>
    <property type="project" value="UniProtKB-KW"/>
</dbReference>
<keyword evidence="5" id="KW-0690">Ribosome biogenesis</keyword>
<keyword evidence="3 5" id="KW-0694">RNA-binding</keyword>
<dbReference type="Pfam" id="PF03813">
    <property type="entry name" value="Nrap"/>
    <property type="match status" value="1"/>
</dbReference>
<organism evidence="12 13">
    <name type="scientific">Tortispora caseinolytica NRRL Y-17796</name>
    <dbReference type="NCBI Taxonomy" id="767744"/>
    <lineage>
        <taxon>Eukaryota</taxon>
        <taxon>Fungi</taxon>
        <taxon>Dikarya</taxon>
        <taxon>Ascomycota</taxon>
        <taxon>Saccharomycotina</taxon>
        <taxon>Trigonopsidomycetes</taxon>
        <taxon>Trigonopsidales</taxon>
        <taxon>Trigonopsidaceae</taxon>
        <taxon>Tortispora</taxon>
    </lineage>
</organism>
<feature type="domain" description="Nrap protein" evidence="8">
    <location>
        <begin position="453"/>
        <end position="593"/>
    </location>
</feature>
<dbReference type="GO" id="GO:0006409">
    <property type="term" value="P:tRNA export from nucleus"/>
    <property type="evidence" value="ECO:0007669"/>
    <property type="project" value="TreeGrafter"/>
</dbReference>
<evidence type="ECO:0000256" key="4">
    <source>
        <dbReference type="ARBA" id="ARBA00023242"/>
    </source>
</evidence>
<dbReference type="Gene3D" id="1.10.1410.10">
    <property type="match status" value="1"/>
</dbReference>
<evidence type="ECO:0000256" key="5">
    <source>
        <dbReference type="RuleBase" id="RU364032"/>
    </source>
</evidence>
<dbReference type="Pfam" id="PF17407">
    <property type="entry name" value="Nrap_D6"/>
    <property type="match status" value="1"/>
</dbReference>
<comment type="similarity">
    <text evidence="2 5">Belongs to the NRAP family.</text>
</comment>
<gene>
    <name evidence="12" type="ORF">CANCADRAFT_32749</name>
</gene>
<dbReference type="AlphaFoldDB" id="A0A1E4TCM5"/>
<keyword evidence="4 5" id="KW-0539">Nucleus</keyword>
<evidence type="ECO:0000259" key="8">
    <source>
        <dbReference type="Pfam" id="PF17404"/>
    </source>
</evidence>
<dbReference type="GO" id="GO:0032040">
    <property type="term" value="C:small-subunit processome"/>
    <property type="evidence" value="ECO:0007669"/>
    <property type="project" value="TreeGrafter"/>
</dbReference>
<accession>A0A1E4TCM5</accession>
<sequence length="1095" mass="124251">MSDTESWNGFESDPDNIETATELSIAKRHTHDQTDDQVQSILDVTATYKSSFFHMQLDRLIKDVSYSLDHSDFHISDIKNALESSSAIGPFSAKQAITYFHDHRISIPWSKHKPDDSENYSFQFLPPKLSVVGSYATSTLVNSSRHLIVIDIDAIMPSQLFSKKDVLDYRYYQKRAFYVASLALTLKQQNYSPMYDYLHGNLLQPILVVQLAIPTGPPITLRFLPAFSPETLHLKRIALDKPGIRIDLSGAEVSEPTPFYNASVLMDSARETHSAFLIKSIKSSSEFKDAMILGKVWLKQRLLDSGIAAGGFGSFEWAMIMAALIKNSHTSVSKTLMPGFSSYQLFKATLTFISTSDLSKTPLRFSSSDSTEFANTDLSEIEGPHLYDTSTGVDILYKMSEWSYSYLKYQAEISLSLLNDSRNDHFNALFVKRYYPSFVADLPFEIPQLSPISDPRYNSQALVQSMQYYRFVVRRIYRVITRGLTDRCRSVLILPSTTTSPWSVSRSSGFDENIPADFFVGIVLSSGNNEAPLFKGPLMEEEAAARSFRGFWGEKAELRRFADSTICEAVYWPISHGKSVLIEVLSYLFQRHFEIPLRGDGSLVFRLDNINYYLPEKPTSHHIVLSNFKSIWETFEKMARTLRDLDELPLSIRSILPSNSTSSFTCLKPVEPFGTLAETPVAEGYIVFESSSRWPDELVAIQKTKTAFLITIANLLTKENPSIKACLGLENQNQPAFNNSYLDIYTPEGFILRYRVYYDLEHMFHLRLVNLSGSATERHSAEKSLAEYQKIDNLISHTREAKALSYRFSSFCQTVRLFKYWLSSHFLSSQIPEPVIELLVMNIYLNPTDGHVPGRPSSGFLALLNFLARWNWHSDPVIVQSVNDEDPTPNTYWKNYSENRMKRNSAADSTSWFVVSSSHKPSTAVFTQNGPSRVIANRINSLAKAAVSMIESENDPNVEVLFHSSPSKFNIRVDLNPWNYSKKKKSEYKNLAAVKAYDLSVDANCQPHLQLFKELKFVYKESLIWFHNELKSDQFYALWNPAYLNIMNFKVLRAANTAPIDAKVLSSVTLNKEAIAEEVKRLGADIVNAVTIQNN</sequence>
<comment type="subcellular location">
    <subcellularLocation>
        <location evidence="1 5">Nucleus</location>
        <location evidence="1 5">Nucleolus</location>
    </subcellularLocation>
</comment>
<dbReference type="PANTHER" id="PTHR17972">
    <property type="entry name" value="NUCLEOLAR RNA-ASSOCIATED PROTEIN"/>
    <property type="match status" value="1"/>
</dbReference>
<feature type="domain" description="Nrap protein" evidence="9">
    <location>
        <begin position="621"/>
        <end position="799"/>
    </location>
</feature>
<feature type="domain" description="Nrap protein" evidence="7">
    <location>
        <begin position="286"/>
        <end position="432"/>
    </location>
</feature>
<reference evidence="13" key="1">
    <citation type="submission" date="2016-02" db="EMBL/GenBank/DDBJ databases">
        <title>Comparative genomics of biotechnologically important yeasts.</title>
        <authorList>
            <consortium name="DOE Joint Genome Institute"/>
            <person name="Riley R."/>
            <person name="Haridas S."/>
            <person name="Wolfe K.H."/>
            <person name="Lopes M.R."/>
            <person name="Hittinger C.T."/>
            <person name="Goker M."/>
            <person name="Salamov A."/>
            <person name="Wisecaver J."/>
            <person name="Long T.M."/>
            <person name="Aerts A.L."/>
            <person name="Barry K."/>
            <person name="Choi C."/>
            <person name="Clum A."/>
            <person name="Coughlan A.Y."/>
            <person name="Deshpande S."/>
            <person name="Douglass A.P."/>
            <person name="Hanson S.J."/>
            <person name="Klenk H.-P."/>
            <person name="Labutti K."/>
            <person name="Lapidus A."/>
            <person name="Lindquist E."/>
            <person name="Lipzen A."/>
            <person name="Meier-Kolthoff J.P."/>
            <person name="Ohm R.A."/>
            <person name="Otillar R.P."/>
            <person name="Pangilinan J."/>
            <person name="Peng Y."/>
            <person name="Rokas A."/>
            <person name="Rosa C.A."/>
            <person name="Scheuner C."/>
            <person name="Sibirny A.A."/>
            <person name="Slot J.C."/>
            <person name="Stielow J.B."/>
            <person name="Sun H."/>
            <person name="Kurtzman C.P."/>
            <person name="Blackwell M."/>
            <person name="Jeffries T.W."/>
            <person name="Grigoriev I.V."/>
        </authorList>
    </citation>
    <scope>NUCLEOTIDE SEQUENCE [LARGE SCALE GENOMIC DNA]</scope>
    <source>
        <strain evidence="13">NRRL Y-17796</strain>
    </source>
</reference>
<evidence type="ECO:0000256" key="3">
    <source>
        <dbReference type="ARBA" id="ARBA00022884"/>
    </source>
</evidence>
<feature type="domain" description="Nrap protein" evidence="11">
    <location>
        <begin position="981"/>
        <end position="1089"/>
    </location>
</feature>
<evidence type="ECO:0000313" key="13">
    <source>
        <dbReference type="Proteomes" id="UP000095023"/>
    </source>
</evidence>
<dbReference type="GO" id="GO:0034456">
    <property type="term" value="C:UTP-C complex"/>
    <property type="evidence" value="ECO:0007669"/>
    <property type="project" value="TreeGrafter"/>
</dbReference>
<dbReference type="Gene3D" id="3.30.70.3030">
    <property type="match status" value="1"/>
</dbReference>
<dbReference type="GO" id="GO:0006364">
    <property type="term" value="P:rRNA processing"/>
    <property type="evidence" value="ECO:0007669"/>
    <property type="project" value="UniProtKB-KW"/>
</dbReference>
<keyword evidence="13" id="KW-1185">Reference proteome</keyword>
<keyword evidence="5" id="KW-0687">Ribonucleoprotein</keyword>
<feature type="domain" description="Nrap protein" evidence="6">
    <location>
        <begin position="150"/>
        <end position="282"/>
    </location>
</feature>
<evidence type="ECO:0000259" key="7">
    <source>
        <dbReference type="Pfam" id="PF17403"/>
    </source>
</evidence>
<dbReference type="InterPro" id="IPR035371">
    <property type="entry name" value="Nrap_D6"/>
</dbReference>
<dbReference type="GO" id="GO:0032545">
    <property type="term" value="C:CURI complex"/>
    <property type="evidence" value="ECO:0007669"/>
    <property type="project" value="TreeGrafter"/>
</dbReference>
<dbReference type="OrthoDB" id="10251401at2759"/>
<evidence type="ECO:0000259" key="9">
    <source>
        <dbReference type="Pfam" id="PF17405"/>
    </source>
</evidence>
<dbReference type="PANTHER" id="PTHR17972:SF0">
    <property type="entry name" value="NUCLEOLAR PROTEIN 6"/>
    <property type="match status" value="1"/>
</dbReference>
<dbReference type="InterPro" id="IPR035368">
    <property type="entry name" value="Nrap_D3"/>
</dbReference>
<evidence type="ECO:0000313" key="12">
    <source>
        <dbReference type="EMBL" id="ODV89522.1"/>
    </source>
</evidence>
<proteinExistence type="inferred from homology"/>
<evidence type="ECO:0000256" key="1">
    <source>
        <dbReference type="ARBA" id="ARBA00004604"/>
    </source>
</evidence>
<feature type="domain" description="Nrap protein" evidence="10">
    <location>
        <begin position="808"/>
        <end position="963"/>
    </location>
</feature>
<protein>
    <recommendedName>
        <fullName evidence="5">U3 small nucleolar RNA-associated protein 22</fullName>
    </recommendedName>
</protein>
<dbReference type="InterPro" id="IPR005554">
    <property type="entry name" value="NOL6/Upt22"/>
</dbReference>
<dbReference type="Pfam" id="PF17405">
    <property type="entry name" value="Nrap_D4"/>
    <property type="match status" value="1"/>
</dbReference>
<dbReference type="Pfam" id="PF17406">
    <property type="entry name" value="Nrap_D5"/>
    <property type="match status" value="1"/>
</dbReference>
<dbReference type="InterPro" id="IPR035082">
    <property type="entry name" value="Nrap_D1"/>
</dbReference>
<dbReference type="Pfam" id="PF17404">
    <property type="entry name" value="Nrap_D3"/>
    <property type="match status" value="1"/>
</dbReference>
<evidence type="ECO:0000256" key="2">
    <source>
        <dbReference type="ARBA" id="ARBA00006674"/>
    </source>
</evidence>
<evidence type="ECO:0000259" key="6">
    <source>
        <dbReference type="Pfam" id="PF03813"/>
    </source>
</evidence>
<keyword evidence="5" id="KW-0698">rRNA processing</keyword>